<dbReference type="PRINTS" id="PR00452">
    <property type="entry name" value="SH3DOMAIN"/>
</dbReference>
<keyword evidence="5 7" id="KW-0175">Coiled coil</keyword>
<keyword evidence="10" id="KW-1185">Reference proteome</keyword>
<dbReference type="Gene3D" id="1.20.1270.60">
    <property type="entry name" value="Arfaptin homology (AH) domain/BAR domain"/>
    <property type="match status" value="2"/>
</dbReference>
<dbReference type="RefSeq" id="XP_047739333.1">
    <property type="nucleotide sequence ID" value="XM_047883377.1"/>
</dbReference>
<dbReference type="InterPro" id="IPR057870">
    <property type="entry name" value="HR1_TOCA"/>
</dbReference>
<dbReference type="InterPro" id="IPR001452">
    <property type="entry name" value="SH3_domain"/>
</dbReference>
<feature type="region of interest" description="Disordered" evidence="8">
    <location>
        <begin position="382"/>
        <end position="444"/>
    </location>
</feature>
<feature type="region of interest" description="Disordered" evidence="8">
    <location>
        <begin position="464"/>
        <end position="485"/>
    </location>
</feature>
<evidence type="ECO:0000256" key="8">
    <source>
        <dbReference type="SAM" id="MobiDB-lite"/>
    </source>
</evidence>
<dbReference type="SUPFAM" id="SSF50044">
    <property type="entry name" value="SH3-domain"/>
    <property type="match status" value="1"/>
</dbReference>
<dbReference type="Pfam" id="PF00611">
    <property type="entry name" value="FCH"/>
    <property type="match status" value="1"/>
</dbReference>
<evidence type="ECO:0000256" key="3">
    <source>
        <dbReference type="ARBA" id="ARBA00022490"/>
    </source>
</evidence>
<dbReference type="Pfam" id="PF25610">
    <property type="entry name" value="HR1_TOCA"/>
    <property type="match status" value="1"/>
</dbReference>
<dbReference type="CDD" id="cd11823">
    <property type="entry name" value="SH3_Nostrin"/>
    <property type="match status" value="1"/>
</dbReference>
<dbReference type="SMART" id="SM00055">
    <property type="entry name" value="FCH"/>
    <property type="match status" value="1"/>
</dbReference>
<dbReference type="OrthoDB" id="28357at2759"/>
<dbReference type="PROSITE" id="PS50002">
    <property type="entry name" value="SH3"/>
    <property type="match status" value="1"/>
</dbReference>
<dbReference type="KEGG" id="hazt:108675031"/>
<dbReference type="InterPro" id="IPR027267">
    <property type="entry name" value="AH/BAR_dom_sf"/>
</dbReference>
<dbReference type="GO" id="GO:0016192">
    <property type="term" value="P:vesicle-mediated transport"/>
    <property type="evidence" value="ECO:0007669"/>
    <property type="project" value="UniProtKB-ARBA"/>
</dbReference>
<feature type="compositionally biased region" description="Basic and acidic residues" evidence="8">
    <location>
        <begin position="336"/>
        <end position="349"/>
    </location>
</feature>
<dbReference type="OMA" id="NPPINGQ"/>
<keyword evidence="2 6" id="KW-0728">SH3 domain</keyword>
<feature type="domain" description="SH3" evidence="9">
    <location>
        <begin position="507"/>
        <end position="565"/>
    </location>
</feature>
<dbReference type="InterPro" id="IPR036028">
    <property type="entry name" value="SH3-like_dom_sf"/>
</dbReference>
<dbReference type="InterPro" id="IPR035656">
    <property type="entry name" value="Nostrin_SH3"/>
</dbReference>
<gene>
    <name evidence="11" type="primary">LOC108675031</name>
</gene>
<dbReference type="Gene3D" id="2.30.30.40">
    <property type="entry name" value="SH3 Domains"/>
    <property type="match status" value="1"/>
</dbReference>
<dbReference type="PRINTS" id="PR00499">
    <property type="entry name" value="P67PHOX"/>
</dbReference>
<evidence type="ECO:0000313" key="10">
    <source>
        <dbReference type="Proteomes" id="UP000694843"/>
    </source>
</evidence>
<dbReference type="GO" id="GO:0043226">
    <property type="term" value="C:organelle"/>
    <property type="evidence" value="ECO:0007669"/>
    <property type="project" value="UniProtKB-ARBA"/>
</dbReference>
<evidence type="ECO:0000259" key="9">
    <source>
        <dbReference type="PROSITE" id="PS50002"/>
    </source>
</evidence>
<dbReference type="AlphaFoldDB" id="A0A979FQF3"/>
<dbReference type="Proteomes" id="UP000694843">
    <property type="component" value="Unplaced"/>
</dbReference>
<dbReference type="CTD" id="8673992"/>
<dbReference type="PANTHER" id="PTHR23065:SF7">
    <property type="entry name" value="NOSTRIN, ISOFORM H"/>
    <property type="match status" value="1"/>
</dbReference>
<protein>
    <submittedName>
        <fullName evidence="11">Nostrin</fullName>
    </submittedName>
</protein>
<reference evidence="11" key="1">
    <citation type="submission" date="2025-08" db="UniProtKB">
        <authorList>
            <consortium name="RefSeq"/>
        </authorList>
    </citation>
    <scope>IDENTIFICATION</scope>
    <source>
        <tissue evidence="11">Whole organism</tissue>
    </source>
</reference>
<dbReference type="SMART" id="SM00326">
    <property type="entry name" value="SH3"/>
    <property type="match status" value="1"/>
</dbReference>
<keyword evidence="4" id="KW-0597">Phosphoprotein</keyword>
<dbReference type="PANTHER" id="PTHR23065">
    <property type="entry name" value="PROLINE-SERINE-THREONINE PHOSPHATASE INTERACTING PROTEIN 1"/>
    <property type="match status" value="1"/>
</dbReference>
<name>A0A979FQF3_HYAAZ</name>
<evidence type="ECO:0000256" key="1">
    <source>
        <dbReference type="ARBA" id="ARBA00004496"/>
    </source>
</evidence>
<dbReference type="FunFam" id="2.30.30.40:FF:000072">
    <property type="entry name" value="Unconventional Myosin IB"/>
    <property type="match status" value="1"/>
</dbReference>
<evidence type="ECO:0000313" key="11">
    <source>
        <dbReference type="RefSeq" id="XP_047739333.1"/>
    </source>
</evidence>
<dbReference type="Pfam" id="PF00018">
    <property type="entry name" value="SH3_1"/>
    <property type="match status" value="1"/>
</dbReference>
<evidence type="ECO:0000256" key="4">
    <source>
        <dbReference type="ARBA" id="ARBA00022553"/>
    </source>
</evidence>
<dbReference type="InterPro" id="IPR001060">
    <property type="entry name" value="FCH_dom"/>
</dbReference>
<feature type="coiled-coil region" evidence="7">
    <location>
        <begin position="143"/>
        <end position="170"/>
    </location>
</feature>
<keyword evidence="3" id="KW-0963">Cytoplasm</keyword>
<accession>A0A979FQF3</accession>
<evidence type="ECO:0000256" key="5">
    <source>
        <dbReference type="ARBA" id="ARBA00023054"/>
    </source>
</evidence>
<proteinExistence type="predicted"/>
<feature type="region of interest" description="Disordered" evidence="8">
    <location>
        <begin position="328"/>
        <end position="352"/>
    </location>
</feature>
<dbReference type="GO" id="GO:0005886">
    <property type="term" value="C:plasma membrane"/>
    <property type="evidence" value="ECO:0007669"/>
    <property type="project" value="TreeGrafter"/>
</dbReference>
<dbReference type="Gene3D" id="6.10.140.470">
    <property type="match status" value="1"/>
</dbReference>
<comment type="subcellular location">
    <subcellularLocation>
        <location evidence="1">Cytoplasm</location>
    </subcellularLocation>
</comment>
<evidence type="ECO:0000256" key="7">
    <source>
        <dbReference type="SAM" id="Coils"/>
    </source>
</evidence>
<evidence type="ECO:0000256" key="6">
    <source>
        <dbReference type="PROSITE-ProRule" id="PRU00192"/>
    </source>
</evidence>
<sequence length="565" mass="63737">MLKALAVSSSMKQLQVRQNYKSIRKQRGHNGFDELRRYIKGGGEFCKELAVILQERAELESAYAKGLHKLAGKLLKASRDSLGSVHQAWQAVGQELDNEAEVHRNVHEWRTAEYKAKKQSHSACRENEKIQDMALEARLGRGKTLSEKEAVKMEKQRRKAEELVQRSEVEFFLILLTIKIIIDLRCKATNSSDLIINLRDSASRLEEPVSQCDVEKDVAAIINAKGTGENIPHQLLPDFYAEDINNIMNRERRRESLEKLSKSFKGDIERERRGKQGVENLAKALQETPKFGSEDSQQDVNDKLQHMRAMLAYLEAARHKIECSLAELQQRPRPSHPVERHVHTSRDKQGMVISVLKRHVHTSRDKQGMVISVLKVPAWLTPDSASPDRTPPSDSPADSPDWRDRGAADGTSVQPDSDFDEFSSQGSDRDYQNAIHSPGSDIAHNNIVNQQSIKTECDQITNYDQNTETDKSNGLGTEDSEQTSENQNPIAAIGFYATQPPPADAVEAMGRCKALYDYDANMYDELTIRTGDIIQLHRKQPDGWWVGELDGNTGIFPATYVEEID</sequence>
<dbReference type="GO" id="GO:0005737">
    <property type="term" value="C:cytoplasm"/>
    <property type="evidence" value="ECO:0007669"/>
    <property type="project" value="TreeGrafter"/>
</dbReference>
<organism evidence="10 11">
    <name type="scientific">Hyalella azteca</name>
    <name type="common">Amphipod</name>
    <dbReference type="NCBI Taxonomy" id="294128"/>
    <lineage>
        <taxon>Eukaryota</taxon>
        <taxon>Metazoa</taxon>
        <taxon>Ecdysozoa</taxon>
        <taxon>Arthropoda</taxon>
        <taxon>Crustacea</taxon>
        <taxon>Multicrustacea</taxon>
        <taxon>Malacostraca</taxon>
        <taxon>Eumalacostraca</taxon>
        <taxon>Peracarida</taxon>
        <taxon>Amphipoda</taxon>
        <taxon>Senticaudata</taxon>
        <taxon>Talitrida</taxon>
        <taxon>Talitroidea</taxon>
        <taxon>Hyalellidae</taxon>
        <taxon>Hyalella</taxon>
    </lineage>
</organism>
<evidence type="ECO:0000256" key="2">
    <source>
        <dbReference type="ARBA" id="ARBA00022443"/>
    </source>
</evidence>
<dbReference type="SUPFAM" id="SSF103657">
    <property type="entry name" value="BAR/IMD domain-like"/>
    <property type="match status" value="1"/>
</dbReference>
<dbReference type="GeneID" id="108675031"/>